<dbReference type="OrthoDB" id="2623666at2"/>
<dbReference type="RefSeq" id="WP_087999132.1">
    <property type="nucleotide sequence ID" value="NZ_BMHB01000001.1"/>
</dbReference>
<name>A0A8J3F087_9BACI</name>
<dbReference type="AlphaFoldDB" id="A0A8J3F087"/>
<accession>A0A8J3F087</accession>
<keyword evidence="2" id="KW-1185">Reference proteome</keyword>
<gene>
    <name evidence="1" type="ORF">GCM10007380_08950</name>
</gene>
<dbReference type="EMBL" id="BMHB01000001">
    <property type="protein sequence ID" value="GGI11659.1"/>
    <property type="molecule type" value="Genomic_DNA"/>
</dbReference>
<reference evidence="2" key="1">
    <citation type="journal article" date="2019" name="Int. J. Syst. Evol. Microbiol.">
        <title>The Global Catalogue of Microorganisms (GCM) 10K type strain sequencing project: providing services to taxonomists for standard genome sequencing and annotation.</title>
        <authorList>
            <consortium name="The Broad Institute Genomics Platform"/>
            <consortium name="The Broad Institute Genome Sequencing Center for Infectious Disease"/>
            <person name="Wu L."/>
            <person name="Ma J."/>
        </authorList>
    </citation>
    <scope>NUCLEOTIDE SEQUENCE [LARGE SCALE GENOMIC DNA]</scope>
    <source>
        <strain evidence="2">CGMCC 1.14993</strain>
    </source>
</reference>
<organism evidence="1 2">
    <name type="scientific">Gottfriedia solisilvae</name>
    <dbReference type="NCBI Taxonomy" id="1516104"/>
    <lineage>
        <taxon>Bacteria</taxon>
        <taxon>Bacillati</taxon>
        <taxon>Bacillota</taxon>
        <taxon>Bacilli</taxon>
        <taxon>Bacillales</taxon>
        <taxon>Bacillaceae</taxon>
        <taxon>Gottfriedia</taxon>
    </lineage>
</organism>
<proteinExistence type="predicted"/>
<dbReference type="Proteomes" id="UP000626244">
    <property type="component" value="Unassembled WGS sequence"/>
</dbReference>
<evidence type="ECO:0000313" key="1">
    <source>
        <dbReference type="EMBL" id="GGI11659.1"/>
    </source>
</evidence>
<evidence type="ECO:0000313" key="2">
    <source>
        <dbReference type="Proteomes" id="UP000626244"/>
    </source>
</evidence>
<protein>
    <submittedName>
        <fullName evidence="1">Uncharacterized protein</fullName>
    </submittedName>
</protein>
<comment type="caution">
    <text evidence="1">The sequence shown here is derived from an EMBL/GenBank/DDBJ whole genome shotgun (WGS) entry which is preliminary data.</text>
</comment>
<sequence length="120" mass="14133">MNEKQQLLLQNLKNIKDYWTKTAVESLNPRSDLIWSEHEDEYKNLQTKLTSKEDLNDYTKVQSEIIKGVIHSILVMIDGGDELADNYLIDLVDRETKESLQKEFALHEEFESFLLDNEEE</sequence>